<evidence type="ECO:0000256" key="1">
    <source>
        <dbReference type="SAM" id="MobiDB-lite"/>
    </source>
</evidence>
<dbReference type="AlphaFoldDB" id="A0A918KKF8"/>
<gene>
    <name evidence="2" type="ORF">GCM10010358_22060</name>
</gene>
<protein>
    <submittedName>
        <fullName evidence="2">Uncharacterized protein</fullName>
    </submittedName>
</protein>
<accession>A0A918KKF8</accession>
<reference evidence="2" key="1">
    <citation type="journal article" date="2014" name="Int. J. Syst. Evol. Microbiol.">
        <title>Complete genome sequence of Corynebacterium casei LMG S-19264T (=DSM 44701T), isolated from a smear-ripened cheese.</title>
        <authorList>
            <consortium name="US DOE Joint Genome Institute (JGI-PGF)"/>
            <person name="Walter F."/>
            <person name="Albersmeier A."/>
            <person name="Kalinowski J."/>
            <person name="Ruckert C."/>
        </authorList>
    </citation>
    <scope>NUCLEOTIDE SEQUENCE</scope>
    <source>
        <strain evidence="2">JCM 4790</strain>
    </source>
</reference>
<dbReference type="EMBL" id="BMVU01000006">
    <property type="protein sequence ID" value="GGX67112.1"/>
    <property type="molecule type" value="Genomic_DNA"/>
</dbReference>
<evidence type="ECO:0000313" key="2">
    <source>
        <dbReference type="EMBL" id="GGX67112.1"/>
    </source>
</evidence>
<organism evidence="2 3">
    <name type="scientific">Streptomyces minutiscleroticus</name>
    <dbReference type="NCBI Taxonomy" id="68238"/>
    <lineage>
        <taxon>Bacteria</taxon>
        <taxon>Bacillati</taxon>
        <taxon>Actinomycetota</taxon>
        <taxon>Actinomycetes</taxon>
        <taxon>Kitasatosporales</taxon>
        <taxon>Streptomycetaceae</taxon>
        <taxon>Streptomyces</taxon>
    </lineage>
</organism>
<name>A0A918KKF8_9ACTN</name>
<comment type="caution">
    <text evidence="2">The sequence shown here is derived from an EMBL/GenBank/DDBJ whole genome shotgun (WGS) entry which is preliminary data.</text>
</comment>
<sequence>MGPAPGARGTDGVGGKALLATRRGDGGEAAVAPAQDERVAQTAGSGGGVTTGSFRSSGVQFGESVLTARCRPWSVPRPFGDSVKQPMT</sequence>
<dbReference type="Proteomes" id="UP000619244">
    <property type="component" value="Unassembled WGS sequence"/>
</dbReference>
<proteinExistence type="predicted"/>
<feature type="region of interest" description="Disordered" evidence="1">
    <location>
        <begin position="1"/>
        <end position="58"/>
    </location>
</feature>
<reference evidence="2" key="2">
    <citation type="submission" date="2020-09" db="EMBL/GenBank/DDBJ databases">
        <authorList>
            <person name="Sun Q."/>
            <person name="Ohkuma M."/>
        </authorList>
    </citation>
    <scope>NUCLEOTIDE SEQUENCE</scope>
    <source>
        <strain evidence="2">JCM 4790</strain>
    </source>
</reference>
<evidence type="ECO:0000313" key="3">
    <source>
        <dbReference type="Proteomes" id="UP000619244"/>
    </source>
</evidence>
<keyword evidence="3" id="KW-1185">Reference proteome</keyword>